<comment type="caution">
    <text evidence="5">The sequence shown here is derived from an EMBL/GenBank/DDBJ whole genome shotgun (WGS) entry which is preliminary data.</text>
</comment>
<name>A0A9C7PZ17_9RHOD</name>
<reference evidence="5" key="2">
    <citation type="submission" date="2022-01" db="EMBL/GenBank/DDBJ databases">
        <authorList>
            <person name="Hirooka S."/>
            <person name="Miyagishima S.Y."/>
        </authorList>
    </citation>
    <scope>NUCLEOTIDE SEQUENCE</scope>
    <source>
        <strain evidence="5">NBRC 102759</strain>
    </source>
</reference>
<dbReference type="Pfam" id="PF08241">
    <property type="entry name" value="Methyltransf_11"/>
    <property type="match status" value="1"/>
</dbReference>
<dbReference type="AlphaFoldDB" id="A0A9C7PZ17"/>
<feature type="domain" description="Methyltransferase type 11" evidence="4">
    <location>
        <begin position="100"/>
        <end position="199"/>
    </location>
</feature>
<dbReference type="SUPFAM" id="SSF53335">
    <property type="entry name" value="S-adenosyl-L-methionine-dependent methyltransferases"/>
    <property type="match status" value="1"/>
</dbReference>
<dbReference type="GO" id="GO:0008757">
    <property type="term" value="F:S-adenosylmethionine-dependent methyltransferase activity"/>
    <property type="evidence" value="ECO:0007669"/>
    <property type="project" value="InterPro"/>
</dbReference>
<evidence type="ECO:0000313" key="5">
    <source>
        <dbReference type="EMBL" id="GJQ13184.1"/>
    </source>
</evidence>
<dbReference type="PANTHER" id="PTHR42912">
    <property type="entry name" value="METHYLTRANSFERASE"/>
    <property type="match status" value="1"/>
</dbReference>
<dbReference type="InterPro" id="IPR029063">
    <property type="entry name" value="SAM-dependent_MTases_sf"/>
</dbReference>
<protein>
    <recommendedName>
        <fullName evidence="4">Methyltransferase type 11 domain-containing protein</fullName>
    </recommendedName>
</protein>
<dbReference type="InterPro" id="IPR050508">
    <property type="entry name" value="Methyltransf_Superfamily"/>
</dbReference>
<gene>
    <name evidence="5" type="ORF">GpartN1_g4975.t1</name>
</gene>
<evidence type="ECO:0000313" key="6">
    <source>
        <dbReference type="Proteomes" id="UP001061958"/>
    </source>
</evidence>
<evidence type="ECO:0000256" key="1">
    <source>
        <dbReference type="ARBA" id="ARBA00022603"/>
    </source>
</evidence>
<keyword evidence="6" id="KW-1185">Reference proteome</keyword>
<evidence type="ECO:0000256" key="3">
    <source>
        <dbReference type="ARBA" id="ARBA00022691"/>
    </source>
</evidence>
<dbReference type="OrthoDB" id="416496at2759"/>
<organism evidence="5 6">
    <name type="scientific">Galdieria partita</name>
    <dbReference type="NCBI Taxonomy" id="83374"/>
    <lineage>
        <taxon>Eukaryota</taxon>
        <taxon>Rhodophyta</taxon>
        <taxon>Bangiophyceae</taxon>
        <taxon>Galdieriales</taxon>
        <taxon>Galdieriaceae</taxon>
        <taxon>Galdieria</taxon>
    </lineage>
</organism>
<evidence type="ECO:0000256" key="2">
    <source>
        <dbReference type="ARBA" id="ARBA00022679"/>
    </source>
</evidence>
<keyword evidence="3" id="KW-0949">S-adenosyl-L-methionine</keyword>
<dbReference type="GO" id="GO:0032259">
    <property type="term" value="P:methylation"/>
    <property type="evidence" value="ECO:0007669"/>
    <property type="project" value="UniProtKB-KW"/>
</dbReference>
<reference evidence="5" key="1">
    <citation type="journal article" date="2022" name="Proc. Natl. Acad. Sci. U.S.A.">
        <title>Life cycle and functional genomics of the unicellular red alga Galdieria for elucidating algal and plant evolution and industrial use.</title>
        <authorList>
            <person name="Hirooka S."/>
            <person name="Itabashi T."/>
            <person name="Ichinose T.M."/>
            <person name="Onuma R."/>
            <person name="Fujiwara T."/>
            <person name="Yamashita S."/>
            <person name="Jong L.W."/>
            <person name="Tomita R."/>
            <person name="Iwane A.H."/>
            <person name="Miyagishima S.Y."/>
        </authorList>
    </citation>
    <scope>NUCLEOTIDE SEQUENCE</scope>
    <source>
        <strain evidence="5">NBRC 102759</strain>
    </source>
</reference>
<dbReference type="EMBL" id="BQMJ01000041">
    <property type="protein sequence ID" value="GJQ13184.1"/>
    <property type="molecule type" value="Genomic_DNA"/>
</dbReference>
<dbReference type="CDD" id="cd02440">
    <property type="entry name" value="AdoMet_MTases"/>
    <property type="match status" value="1"/>
</dbReference>
<dbReference type="Proteomes" id="UP001061958">
    <property type="component" value="Unassembled WGS sequence"/>
</dbReference>
<keyword evidence="1" id="KW-0489">Methyltransferase</keyword>
<accession>A0A9C7PZ17</accession>
<dbReference type="Gene3D" id="3.40.50.150">
    <property type="entry name" value="Vaccinia Virus protein VP39"/>
    <property type="match status" value="1"/>
</dbReference>
<dbReference type="InterPro" id="IPR013216">
    <property type="entry name" value="Methyltransf_11"/>
</dbReference>
<keyword evidence="2" id="KW-0808">Transferase</keyword>
<dbReference type="PROSITE" id="PS01184">
    <property type="entry name" value="UBIE_2"/>
    <property type="match status" value="1"/>
</dbReference>
<proteinExistence type="predicted"/>
<dbReference type="InterPro" id="IPR023576">
    <property type="entry name" value="UbiE/COQ5_MeTrFase_CS"/>
</dbReference>
<evidence type="ECO:0000259" key="4">
    <source>
        <dbReference type="Pfam" id="PF08241"/>
    </source>
</evidence>
<sequence length="264" mass="30137">MRLVAFVQGSSVCLGCHVNQTSKKYLSLSMTISRRNFLKQSILSLSVLNCFVERSLQAEVCYDNYAKSYDNLETSVWNRLFQLDRLRKELLTYISGGIVLEVGVGTGLNLESYPWQVMKQFIGVDTSSSMLEQARNKLNSLSINNDVDWELIEASVTRLPFPDNYFDHVVDSFGLCVFDNPYLALKEMSRVCKKDGTILLLEHSSSPYGMVREYQRWTGNLVAKLAKGCHWSVPLQDLLKHLHLYTIYQKYKLLGTVSLHVVSK</sequence>